<dbReference type="InterPro" id="IPR009061">
    <property type="entry name" value="DNA-bd_dom_put_sf"/>
</dbReference>
<comment type="caution">
    <text evidence="3">The sequence shown here is derived from an EMBL/GenBank/DDBJ whole genome shotgun (WGS) entry which is preliminary data.</text>
</comment>
<evidence type="ECO:0000313" key="4">
    <source>
        <dbReference type="Proteomes" id="UP000518206"/>
    </source>
</evidence>
<dbReference type="Proteomes" id="UP000518206">
    <property type="component" value="Unassembled WGS sequence"/>
</dbReference>
<evidence type="ECO:0000256" key="1">
    <source>
        <dbReference type="ARBA" id="ARBA00023125"/>
    </source>
</evidence>
<dbReference type="GO" id="GO:0003700">
    <property type="term" value="F:DNA-binding transcription factor activity"/>
    <property type="evidence" value="ECO:0007669"/>
    <property type="project" value="InterPro"/>
</dbReference>
<dbReference type="GO" id="GO:0003677">
    <property type="term" value="F:DNA binding"/>
    <property type="evidence" value="ECO:0007669"/>
    <property type="project" value="UniProtKB-KW"/>
</dbReference>
<dbReference type="AlphaFoldDB" id="A0A7W4Y9W5"/>
<protein>
    <submittedName>
        <fullName evidence="3">DNA-binding transcriptional MerR regulator</fullName>
    </submittedName>
</protein>
<dbReference type="EMBL" id="JACHVX010000001">
    <property type="protein sequence ID" value="MBB2922013.1"/>
    <property type="molecule type" value="Genomic_DNA"/>
</dbReference>
<dbReference type="PANTHER" id="PTHR30204">
    <property type="entry name" value="REDOX-CYCLING DRUG-SENSING TRANSCRIPTIONAL ACTIVATOR SOXR"/>
    <property type="match status" value="1"/>
</dbReference>
<dbReference type="InterPro" id="IPR000551">
    <property type="entry name" value="MerR-type_HTH_dom"/>
</dbReference>
<dbReference type="PANTHER" id="PTHR30204:SF98">
    <property type="entry name" value="HTH-TYPE TRANSCRIPTIONAL REGULATOR ADHR"/>
    <property type="match status" value="1"/>
</dbReference>
<dbReference type="PROSITE" id="PS00552">
    <property type="entry name" value="HTH_MERR_1"/>
    <property type="match status" value="1"/>
</dbReference>
<organism evidence="3 4">
    <name type="scientific">Cellulomonas cellasea</name>
    <dbReference type="NCBI Taxonomy" id="43670"/>
    <lineage>
        <taxon>Bacteria</taxon>
        <taxon>Bacillati</taxon>
        <taxon>Actinomycetota</taxon>
        <taxon>Actinomycetes</taxon>
        <taxon>Micrococcales</taxon>
        <taxon>Cellulomonadaceae</taxon>
        <taxon>Cellulomonas</taxon>
    </lineage>
</organism>
<dbReference type="PROSITE" id="PS50937">
    <property type="entry name" value="HTH_MERR_2"/>
    <property type="match status" value="1"/>
</dbReference>
<reference evidence="3 4" key="1">
    <citation type="submission" date="2020-08" db="EMBL/GenBank/DDBJ databases">
        <title>The Agave Microbiome: Exploring the role of microbial communities in plant adaptations to desert environments.</title>
        <authorList>
            <person name="Partida-Martinez L.P."/>
        </authorList>
    </citation>
    <scope>NUCLEOTIDE SEQUENCE [LARGE SCALE GENOMIC DNA]</scope>
    <source>
        <strain evidence="3 4">RAS26</strain>
    </source>
</reference>
<dbReference type="InterPro" id="IPR047057">
    <property type="entry name" value="MerR_fam"/>
</dbReference>
<gene>
    <name evidence="3" type="ORF">FHR80_000907</name>
</gene>
<accession>A0A7W4Y9W5</accession>
<name>A0A7W4Y9W5_9CELL</name>
<sequence length="130" mass="14521">MTNRHTIGEVAEKTGVTTHTLRYYERIGLLAPVARSAGGRRAYDDGDVGWVQLLTLLRATGMGIRDMLAFAELTRAGEHTIPDRIEVLQRHRDVLDTLLRRHTEHLQLIDNKLTYYRGVTGAAATEDAPA</sequence>
<dbReference type="Pfam" id="PF00376">
    <property type="entry name" value="MerR"/>
    <property type="match status" value="1"/>
</dbReference>
<dbReference type="PRINTS" id="PR00040">
    <property type="entry name" value="HTHMERR"/>
</dbReference>
<proteinExistence type="predicted"/>
<evidence type="ECO:0000259" key="2">
    <source>
        <dbReference type="PROSITE" id="PS50937"/>
    </source>
</evidence>
<dbReference type="CDD" id="cd01109">
    <property type="entry name" value="HTH_YyaN"/>
    <property type="match status" value="1"/>
</dbReference>
<dbReference type="SUPFAM" id="SSF46955">
    <property type="entry name" value="Putative DNA-binding domain"/>
    <property type="match status" value="1"/>
</dbReference>
<dbReference type="RefSeq" id="WP_183294930.1">
    <property type="nucleotide sequence ID" value="NZ_JACHVX010000001.1"/>
</dbReference>
<dbReference type="SMART" id="SM00422">
    <property type="entry name" value="HTH_MERR"/>
    <property type="match status" value="1"/>
</dbReference>
<evidence type="ECO:0000313" key="3">
    <source>
        <dbReference type="EMBL" id="MBB2922013.1"/>
    </source>
</evidence>
<feature type="domain" description="HTH merR-type" evidence="2">
    <location>
        <begin position="4"/>
        <end position="73"/>
    </location>
</feature>
<reference evidence="3 4" key="2">
    <citation type="submission" date="2020-08" db="EMBL/GenBank/DDBJ databases">
        <authorList>
            <person name="Partida-Martinez L."/>
            <person name="Huntemann M."/>
            <person name="Clum A."/>
            <person name="Wang J."/>
            <person name="Palaniappan K."/>
            <person name="Ritter S."/>
            <person name="Chen I.-M."/>
            <person name="Stamatis D."/>
            <person name="Reddy T."/>
            <person name="O'Malley R."/>
            <person name="Daum C."/>
            <person name="Shapiro N."/>
            <person name="Ivanova N."/>
            <person name="Kyrpides N."/>
            <person name="Woyke T."/>
        </authorList>
    </citation>
    <scope>NUCLEOTIDE SEQUENCE [LARGE SCALE GENOMIC DNA]</scope>
    <source>
        <strain evidence="3 4">RAS26</strain>
    </source>
</reference>
<keyword evidence="1 3" id="KW-0238">DNA-binding</keyword>
<dbReference type="Gene3D" id="1.10.1660.10">
    <property type="match status" value="1"/>
</dbReference>